<evidence type="ECO:0000313" key="5">
    <source>
        <dbReference type="EMBL" id="KMW18706.1"/>
    </source>
</evidence>
<proteinExistence type="inferred from homology"/>
<dbReference type="Proteomes" id="UP000037392">
    <property type="component" value="Unassembled WGS sequence"/>
</dbReference>
<protein>
    <recommendedName>
        <fullName evidence="4">Flagellar hook-basal body complex protein FliE</fullName>
    </recommendedName>
</protein>
<keyword evidence="5" id="KW-0282">Flagellum</keyword>
<reference evidence="5 6" key="1">
    <citation type="submission" date="2011-04" db="EMBL/GenBank/DDBJ databases">
        <title>The Genome Sequence of Clostridium citroniae WAL-19142.</title>
        <authorList>
            <consortium name="The Broad Institute Genome Sequencing Platform"/>
            <person name="Earl A."/>
            <person name="Ward D."/>
            <person name="Feldgarden M."/>
            <person name="Gevers D."/>
            <person name="Warren Y.A."/>
            <person name="Tyrrell K.L."/>
            <person name="Citron D.M."/>
            <person name="Goldstein E.J."/>
            <person name="Daigneault M."/>
            <person name="Allen-Vercoe E."/>
            <person name="Young S.K."/>
            <person name="Zeng Q."/>
            <person name="Gargeya S."/>
            <person name="Fitzgerald M."/>
            <person name="Haas B."/>
            <person name="Abouelleil A."/>
            <person name="Alvarado L."/>
            <person name="Arachchi H.M."/>
            <person name="Berlin A."/>
            <person name="Brown A."/>
            <person name="Chapman S.B."/>
            <person name="Chen Z."/>
            <person name="Dunbar C."/>
            <person name="Freedman E."/>
            <person name="Gearin G."/>
            <person name="Gellesch M."/>
            <person name="Goldberg J."/>
            <person name="Griggs A."/>
            <person name="Gujja S."/>
            <person name="Heilman E.R."/>
            <person name="Heiman D."/>
            <person name="Howarth C."/>
            <person name="Larson L."/>
            <person name="Lui A."/>
            <person name="MacDonald P.J."/>
            <person name="Mehta T."/>
            <person name="Montmayeur A."/>
            <person name="Murphy C."/>
            <person name="Neiman D."/>
            <person name="Pearson M."/>
            <person name="Priest M."/>
            <person name="Roberts A."/>
            <person name="Saif S."/>
            <person name="Shea T."/>
            <person name="Shenoy N."/>
            <person name="Sisk P."/>
            <person name="Stolte C."/>
            <person name="Sykes S."/>
            <person name="White J."/>
            <person name="Yandava C."/>
            <person name="Wortman J."/>
            <person name="Nusbaum C."/>
            <person name="Birren B."/>
        </authorList>
    </citation>
    <scope>NUCLEOTIDE SEQUENCE [LARGE SCALE GENOMIC DNA]</scope>
    <source>
        <strain evidence="5 6">WAL-19142</strain>
    </source>
</reference>
<sequence>MFIVPITKMDVITSLDKMHNTQSAGQAGRKTEFKDVLKEAVKEADQALKDNQDMDVKLASGQVDHLHTALIQAEKTAATIEFTTQLASKAVNAYNQIMGMQV</sequence>
<dbReference type="GO" id="GO:0009425">
    <property type="term" value="C:bacterial-type flagellum basal body"/>
    <property type="evidence" value="ECO:0007669"/>
    <property type="project" value="UniProtKB-SubCell"/>
</dbReference>
<dbReference type="PANTHER" id="PTHR34653">
    <property type="match status" value="1"/>
</dbReference>
<comment type="subcellular location">
    <subcellularLocation>
        <location evidence="1 4">Bacterial flagellum basal body</location>
    </subcellularLocation>
</comment>
<dbReference type="PANTHER" id="PTHR34653:SF1">
    <property type="entry name" value="FLAGELLAR HOOK-BASAL BODY COMPLEX PROTEIN FLIE"/>
    <property type="match status" value="1"/>
</dbReference>
<dbReference type="EMBL" id="ADLK01000022">
    <property type="protein sequence ID" value="KMW18706.1"/>
    <property type="molecule type" value="Genomic_DNA"/>
</dbReference>
<dbReference type="GO" id="GO:0071973">
    <property type="term" value="P:bacterial-type flagellum-dependent cell motility"/>
    <property type="evidence" value="ECO:0007669"/>
    <property type="project" value="InterPro"/>
</dbReference>
<dbReference type="GO" id="GO:0003774">
    <property type="term" value="F:cytoskeletal motor activity"/>
    <property type="evidence" value="ECO:0007669"/>
    <property type="project" value="InterPro"/>
</dbReference>
<dbReference type="OrthoDB" id="9812413at2"/>
<dbReference type="AlphaFoldDB" id="A0A0J9C2Q5"/>
<dbReference type="GO" id="GO:0005198">
    <property type="term" value="F:structural molecule activity"/>
    <property type="evidence" value="ECO:0007669"/>
    <property type="project" value="InterPro"/>
</dbReference>
<evidence type="ECO:0000256" key="1">
    <source>
        <dbReference type="ARBA" id="ARBA00004117"/>
    </source>
</evidence>
<evidence type="ECO:0000313" key="6">
    <source>
        <dbReference type="Proteomes" id="UP000037392"/>
    </source>
</evidence>
<evidence type="ECO:0000256" key="3">
    <source>
        <dbReference type="ARBA" id="ARBA00023143"/>
    </source>
</evidence>
<name>A0A0J9C2Q5_9FIRM</name>
<keyword evidence="5" id="KW-0966">Cell projection</keyword>
<keyword evidence="3 4" id="KW-0975">Bacterial flagellum</keyword>
<dbReference type="HAMAP" id="MF_00724">
    <property type="entry name" value="FliE"/>
    <property type="match status" value="1"/>
</dbReference>
<keyword evidence="5" id="KW-0969">Cilium</keyword>
<dbReference type="PATRIC" id="fig|742734.4.peg.3011"/>
<comment type="caution">
    <text evidence="5">The sequence shown here is derived from an EMBL/GenBank/DDBJ whole genome shotgun (WGS) entry which is preliminary data.</text>
</comment>
<dbReference type="InterPro" id="IPR001624">
    <property type="entry name" value="FliE"/>
</dbReference>
<organism evidence="5 6">
    <name type="scientific">[Clostridium] citroniae WAL-19142</name>
    <dbReference type="NCBI Taxonomy" id="742734"/>
    <lineage>
        <taxon>Bacteria</taxon>
        <taxon>Bacillati</taxon>
        <taxon>Bacillota</taxon>
        <taxon>Clostridia</taxon>
        <taxon>Lachnospirales</taxon>
        <taxon>Lachnospiraceae</taxon>
        <taxon>Enterocloster</taxon>
    </lineage>
</organism>
<evidence type="ECO:0000256" key="4">
    <source>
        <dbReference type="HAMAP-Rule" id="MF_00724"/>
    </source>
</evidence>
<comment type="similarity">
    <text evidence="2 4">Belongs to the FliE family.</text>
</comment>
<evidence type="ECO:0000256" key="2">
    <source>
        <dbReference type="ARBA" id="ARBA00009272"/>
    </source>
</evidence>
<dbReference type="Pfam" id="PF02049">
    <property type="entry name" value="FliE"/>
    <property type="match status" value="1"/>
</dbReference>
<accession>A0A0J9C2Q5</accession>
<gene>
    <name evidence="4" type="primary">fliE</name>
    <name evidence="5" type="ORF">HMPREF9470_02810</name>
</gene>